<protein>
    <recommendedName>
        <fullName evidence="4">PDZ domain-containing protein</fullName>
    </recommendedName>
</protein>
<evidence type="ECO:0000313" key="2">
    <source>
        <dbReference type="EMBL" id="KAK3785809.1"/>
    </source>
</evidence>
<name>A0AAE1ADC6_9GAST</name>
<feature type="region of interest" description="Disordered" evidence="1">
    <location>
        <begin position="1"/>
        <end position="34"/>
    </location>
</feature>
<dbReference type="InterPro" id="IPR036034">
    <property type="entry name" value="PDZ_sf"/>
</dbReference>
<evidence type="ECO:0008006" key="4">
    <source>
        <dbReference type="Google" id="ProtNLM"/>
    </source>
</evidence>
<accession>A0AAE1ADC6</accession>
<dbReference type="AlphaFoldDB" id="A0AAE1ADC6"/>
<organism evidence="2 3">
    <name type="scientific">Elysia crispata</name>
    <name type="common">lettuce slug</name>
    <dbReference type="NCBI Taxonomy" id="231223"/>
    <lineage>
        <taxon>Eukaryota</taxon>
        <taxon>Metazoa</taxon>
        <taxon>Spiralia</taxon>
        <taxon>Lophotrochozoa</taxon>
        <taxon>Mollusca</taxon>
        <taxon>Gastropoda</taxon>
        <taxon>Heterobranchia</taxon>
        <taxon>Euthyneura</taxon>
        <taxon>Panpulmonata</taxon>
        <taxon>Sacoglossa</taxon>
        <taxon>Placobranchoidea</taxon>
        <taxon>Plakobranchidae</taxon>
        <taxon>Elysia</taxon>
    </lineage>
</organism>
<comment type="caution">
    <text evidence="2">The sequence shown here is derived from an EMBL/GenBank/DDBJ whole genome shotgun (WGS) entry which is preliminary data.</text>
</comment>
<feature type="compositionally biased region" description="Acidic residues" evidence="1">
    <location>
        <begin position="1"/>
        <end position="15"/>
    </location>
</feature>
<reference evidence="2" key="1">
    <citation type="journal article" date="2023" name="G3 (Bethesda)">
        <title>A reference genome for the long-term kleptoplast-retaining sea slug Elysia crispata morphotype clarki.</title>
        <authorList>
            <person name="Eastman K.E."/>
            <person name="Pendleton A.L."/>
            <person name="Shaikh M.A."/>
            <person name="Suttiyut T."/>
            <person name="Ogas R."/>
            <person name="Tomko P."/>
            <person name="Gavelis G."/>
            <person name="Widhalm J.R."/>
            <person name="Wisecaver J.H."/>
        </authorList>
    </citation>
    <scope>NUCLEOTIDE SEQUENCE</scope>
    <source>
        <strain evidence="2">ECLA1</strain>
    </source>
</reference>
<dbReference type="EMBL" id="JAWDGP010002060">
    <property type="protein sequence ID" value="KAK3785809.1"/>
    <property type="molecule type" value="Genomic_DNA"/>
</dbReference>
<keyword evidence="3" id="KW-1185">Reference proteome</keyword>
<evidence type="ECO:0000313" key="3">
    <source>
        <dbReference type="Proteomes" id="UP001283361"/>
    </source>
</evidence>
<sequence length="202" mass="21679">METEVSEMEIGEDSGDTNFPEGIHLSNGSLEGHSEPRFVVPADYDEKFAGVEAIPNDSTVQMKRIRYAEQQQNTVELSLEGLQSSGHSTMTEEEHSCLQRGAGYNIPSGALMSQDMAPGVTSTSEDLTDERLAQHGVPDGLFEIAPLKLQVTETTAPCPAVEAALRQGRQPFEVVLRGGTPWGFALNGGKSTGLPVYISKVG</sequence>
<dbReference type="Gene3D" id="2.30.42.10">
    <property type="match status" value="1"/>
</dbReference>
<evidence type="ECO:0000256" key="1">
    <source>
        <dbReference type="SAM" id="MobiDB-lite"/>
    </source>
</evidence>
<proteinExistence type="predicted"/>
<dbReference type="Proteomes" id="UP001283361">
    <property type="component" value="Unassembled WGS sequence"/>
</dbReference>
<gene>
    <name evidence="2" type="ORF">RRG08_050828</name>
</gene>